<evidence type="ECO:0000313" key="2">
    <source>
        <dbReference type="EMBL" id="GAI93619.1"/>
    </source>
</evidence>
<comment type="caution">
    <text evidence="2">The sequence shown here is derived from an EMBL/GenBank/DDBJ whole genome shotgun (WGS) entry which is preliminary data.</text>
</comment>
<feature type="domain" description="Calcineurin-like phosphoesterase" evidence="1">
    <location>
        <begin position="5"/>
        <end position="161"/>
    </location>
</feature>
<proteinExistence type="predicted"/>
<dbReference type="AlphaFoldDB" id="X1UMQ6"/>
<name>X1UMQ6_9ZZZZ</name>
<reference evidence="2" key="1">
    <citation type="journal article" date="2014" name="Front. Microbiol.">
        <title>High frequency of phylogenetically diverse reductive dehalogenase-homologous genes in deep subseafloor sedimentary metagenomes.</title>
        <authorList>
            <person name="Kawai M."/>
            <person name="Futagami T."/>
            <person name="Toyoda A."/>
            <person name="Takaki Y."/>
            <person name="Nishi S."/>
            <person name="Hori S."/>
            <person name="Arai W."/>
            <person name="Tsubouchi T."/>
            <person name="Morono Y."/>
            <person name="Uchiyama I."/>
            <person name="Ito T."/>
            <person name="Fujiyama A."/>
            <person name="Inagaki F."/>
            <person name="Takami H."/>
        </authorList>
    </citation>
    <scope>NUCLEOTIDE SEQUENCE</scope>
    <source>
        <strain evidence="2">Expedition CK06-06</strain>
    </source>
</reference>
<dbReference type="SUPFAM" id="SSF56300">
    <property type="entry name" value="Metallo-dependent phosphatases"/>
    <property type="match status" value="1"/>
</dbReference>
<accession>X1UMQ6</accession>
<dbReference type="InterPro" id="IPR029052">
    <property type="entry name" value="Metallo-depent_PP-like"/>
</dbReference>
<gene>
    <name evidence="2" type="ORF">S12H4_40503</name>
</gene>
<dbReference type="Gene3D" id="3.60.21.10">
    <property type="match status" value="1"/>
</dbReference>
<dbReference type="GO" id="GO:0016787">
    <property type="term" value="F:hydrolase activity"/>
    <property type="evidence" value="ECO:0007669"/>
    <property type="project" value="InterPro"/>
</dbReference>
<protein>
    <recommendedName>
        <fullName evidence="1">Calcineurin-like phosphoesterase domain-containing protein</fullName>
    </recommendedName>
</protein>
<dbReference type="Pfam" id="PF00149">
    <property type="entry name" value="Metallophos"/>
    <property type="match status" value="1"/>
</dbReference>
<organism evidence="2">
    <name type="scientific">marine sediment metagenome</name>
    <dbReference type="NCBI Taxonomy" id="412755"/>
    <lineage>
        <taxon>unclassified sequences</taxon>
        <taxon>metagenomes</taxon>
        <taxon>ecological metagenomes</taxon>
    </lineage>
</organism>
<feature type="non-terminal residue" evidence="2">
    <location>
        <position position="1"/>
    </location>
</feature>
<dbReference type="InterPro" id="IPR004843">
    <property type="entry name" value="Calcineurin-like_PHP"/>
</dbReference>
<evidence type="ECO:0000259" key="1">
    <source>
        <dbReference type="Pfam" id="PF00149"/>
    </source>
</evidence>
<dbReference type="EMBL" id="BARW01024587">
    <property type="protein sequence ID" value="GAI93619.1"/>
    <property type="molecule type" value="Genomic_DNA"/>
</dbReference>
<sequence>GLVKKLAEKAKKEDVDLVILAGDLTFAEQSTKNLIGPFVEAKKQVLLIPGNHESIATADFLAEMYPNTKNIHGYSFIKNDLGIFGAGGANMGINIIRDSEIFNLLKKGNKRVKDLKKKIMVTHMHPKGSKAEFSGFAGSNAIRRAIKEFKPDILITSHIHEAAGTEEKMGKTKVVNVSRKEKIFEI</sequence>